<sequence length="159" mass="18547">MKGLIINKMHSGYFTNMSEVFNLLPEEELNCMWLVSSYECNIYPFEQIPFEEEYVWMKGTELKEILNQEEVMFIWGNFTSYPSNTKLKDILKYPIPFADGNSDLWKKDVHLSNPLSNTELISWDSSIFLALSKNTNLIEGLKDNYPDSEDLSTYNSDID</sequence>
<dbReference type="RefSeq" id="WP_014601173.1">
    <property type="nucleotide sequence ID" value="NC_017544.1"/>
</dbReference>
<proteinExistence type="predicted"/>
<protein>
    <submittedName>
        <fullName evidence="1">Uncharacterized protein</fullName>
    </submittedName>
</protein>
<dbReference type="EMBL" id="CP002002">
    <property type="protein sequence ID" value="AEO07577.1"/>
    <property type="molecule type" value="Genomic_DNA"/>
</dbReference>
<evidence type="ECO:0000313" key="1">
    <source>
        <dbReference type="EMBL" id="AEO07577.1"/>
    </source>
</evidence>
<name>A0A0H3GF89_LISM4</name>
<evidence type="ECO:0000313" key="2">
    <source>
        <dbReference type="Proteomes" id="UP000001288"/>
    </source>
</evidence>
<gene>
    <name evidence="1" type="ordered locus">LMRG_02139</name>
</gene>
<dbReference type="KEGG" id="lmt:LMRG_02139"/>
<dbReference type="Proteomes" id="UP000001288">
    <property type="component" value="Chromosome"/>
</dbReference>
<dbReference type="HOGENOM" id="CLU_127032_0_0_9"/>
<dbReference type="AlphaFoldDB" id="A0A0H3GF89"/>
<accession>A0A0H3GF89</accession>
<reference evidence="2" key="1">
    <citation type="submission" date="2010-04" db="EMBL/GenBank/DDBJ databases">
        <title>The genome sequence of Listeria monocytogenes strain 10403S.</title>
        <authorList>
            <consortium name="The Broad Institute Genome Sequencing Platform"/>
            <consortium name="The Broad Institute Genome Sequencing Center for Infectious Disease."/>
            <person name="Borowsky M."/>
            <person name="Borodovsky M."/>
            <person name="Young S.K."/>
            <person name="Zeng Q."/>
            <person name="Koehrsen M."/>
            <person name="Fitzgerald M."/>
            <person name="Wiedmann M."/>
            <person name="Swaminathan B."/>
            <person name="Lauer P."/>
            <person name="Portnoy D."/>
            <person name="Cossart P."/>
            <person name="Buchrieser C."/>
            <person name="Higgins D."/>
            <person name="Abouelleil A."/>
            <person name="Alvarado L."/>
            <person name="Arachchi H.M."/>
            <person name="Berlin A."/>
            <person name="Borenstein D."/>
            <person name="Brown A."/>
            <person name="Chapman S.B."/>
            <person name="Chen Z."/>
            <person name="Dunbar C.D."/>
            <person name="Engels R."/>
            <person name="Freedman E."/>
            <person name="Gearin G."/>
            <person name="Gellesch M."/>
            <person name="Goldberg J."/>
            <person name="Griggs A."/>
            <person name="Gujja S."/>
            <person name="Heilman E."/>
            <person name="Heiman D."/>
            <person name="Howarth C."/>
            <person name="Jen D."/>
            <person name="Larson L."/>
            <person name="Lui A."/>
            <person name="MacDonald J."/>
            <person name="Mehta T."/>
            <person name="Montmayeur A."/>
            <person name="Neiman D."/>
            <person name="Park D."/>
            <person name="Pearson M."/>
            <person name="Priest M."/>
            <person name="Richards J."/>
            <person name="Roberts A."/>
            <person name="Saif S."/>
            <person name="Shea T."/>
            <person name="Shenoy N."/>
            <person name="Sisk P."/>
            <person name="Stolte C."/>
            <person name="Sykes S."/>
            <person name="Walk T."/>
            <person name="White J."/>
            <person name="Yandava C."/>
            <person name="Haas B."/>
            <person name="Nusbaum C."/>
            <person name="Birren B."/>
        </authorList>
    </citation>
    <scope>NUCLEOTIDE SEQUENCE [LARGE SCALE GENOMIC DNA]</scope>
    <source>
        <strain evidence="2">10403S</strain>
    </source>
</reference>
<organism evidence="1 2">
    <name type="scientific">Listeria monocytogenes serotype 1/2a (strain 10403S)</name>
    <dbReference type="NCBI Taxonomy" id="393133"/>
    <lineage>
        <taxon>Bacteria</taxon>
        <taxon>Bacillati</taxon>
        <taxon>Bacillota</taxon>
        <taxon>Bacilli</taxon>
        <taxon>Bacillales</taxon>
        <taxon>Listeriaceae</taxon>
        <taxon>Listeria</taxon>
    </lineage>
</organism>